<feature type="transmembrane region" description="Helical" evidence="8">
    <location>
        <begin position="316"/>
        <end position="335"/>
    </location>
</feature>
<feature type="transmembrane region" description="Helical" evidence="8">
    <location>
        <begin position="518"/>
        <end position="541"/>
    </location>
</feature>
<dbReference type="GO" id="GO:0006820">
    <property type="term" value="P:monoatomic anion transport"/>
    <property type="evidence" value="ECO:0007669"/>
    <property type="project" value="TreeGrafter"/>
</dbReference>
<dbReference type="CDD" id="cd17318">
    <property type="entry name" value="MFS_SLC17"/>
    <property type="match status" value="1"/>
</dbReference>
<feature type="transmembrane region" description="Helical" evidence="8">
    <location>
        <begin position="461"/>
        <end position="479"/>
    </location>
</feature>
<name>A0AAN9GKM6_9CAEN</name>
<dbReference type="InterPro" id="IPR020846">
    <property type="entry name" value="MFS_dom"/>
</dbReference>
<keyword evidence="3 8" id="KW-0812">Transmembrane</keyword>
<evidence type="ECO:0000256" key="6">
    <source>
        <dbReference type="ARBA" id="ARBA00023136"/>
    </source>
</evidence>
<reference evidence="10 11" key="1">
    <citation type="submission" date="2024-02" db="EMBL/GenBank/DDBJ databases">
        <title>Chromosome-scale genome assembly of the rough periwinkle Littorina saxatilis.</title>
        <authorList>
            <person name="De Jode A."/>
            <person name="Faria R."/>
            <person name="Formenti G."/>
            <person name="Sims Y."/>
            <person name="Smith T.P."/>
            <person name="Tracey A."/>
            <person name="Wood J.M.D."/>
            <person name="Zagrodzka Z.B."/>
            <person name="Johannesson K."/>
            <person name="Butlin R.K."/>
            <person name="Leder E.H."/>
        </authorList>
    </citation>
    <scope>NUCLEOTIDE SEQUENCE [LARGE SCALE GENOMIC DNA]</scope>
    <source>
        <strain evidence="10">Snail1</strain>
        <tissue evidence="10">Muscle</tissue>
    </source>
</reference>
<dbReference type="Gene3D" id="1.20.1250.20">
    <property type="entry name" value="MFS general substrate transporter like domains"/>
    <property type="match status" value="2"/>
</dbReference>
<feature type="transmembrane region" description="Helical" evidence="8">
    <location>
        <begin position="198"/>
        <end position="219"/>
    </location>
</feature>
<dbReference type="AlphaFoldDB" id="A0AAN9GKM6"/>
<evidence type="ECO:0000256" key="4">
    <source>
        <dbReference type="ARBA" id="ARBA00022847"/>
    </source>
</evidence>
<evidence type="ECO:0000256" key="3">
    <source>
        <dbReference type="ARBA" id="ARBA00022692"/>
    </source>
</evidence>
<keyword evidence="5 8" id="KW-1133">Transmembrane helix</keyword>
<gene>
    <name evidence="10" type="ORF">V1264_014101</name>
</gene>
<feature type="compositionally biased region" description="Gly residues" evidence="7">
    <location>
        <begin position="656"/>
        <end position="676"/>
    </location>
</feature>
<feature type="transmembrane region" description="Helical" evidence="8">
    <location>
        <begin position="80"/>
        <end position="100"/>
    </location>
</feature>
<feature type="transmembrane region" description="Helical" evidence="8">
    <location>
        <begin position="421"/>
        <end position="441"/>
    </location>
</feature>
<evidence type="ECO:0000256" key="7">
    <source>
        <dbReference type="SAM" id="MobiDB-lite"/>
    </source>
</evidence>
<dbReference type="InterPro" id="IPR036259">
    <property type="entry name" value="MFS_trans_sf"/>
</dbReference>
<feature type="transmembrane region" description="Helical" evidence="8">
    <location>
        <begin position="225"/>
        <end position="245"/>
    </location>
</feature>
<dbReference type="InterPro" id="IPR050382">
    <property type="entry name" value="MFS_Na/Anion_cotransporter"/>
</dbReference>
<feature type="transmembrane region" description="Helical" evidence="8">
    <location>
        <begin position="486"/>
        <end position="506"/>
    </location>
</feature>
<keyword evidence="11" id="KW-1185">Reference proteome</keyword>
<comment type="subcellular location">
    <subcellularLocation>
        <location evidence="1">Membrane</location>
        <topology evidence="1">Multi-pass membrane protein</topology>
    </subcellularLocation>
</comment>
<comment type="caution">
    <text evidence="10">The sequence shown here is derived from an EMBL/GenBank/DDBJ whole genome shotgun (WGS) entry which is preliminary data.</text>
</comment>
<dbReference type="GO" id="GO:0016020">
    <property type="term" value="C:membrane"/>
    <property type="evidence" value="ECO:0007669"/>
    <property type="project" value="UniProtKB-SubCell"/>
</dbReference>
<evidence type="ECO:0000256" key="8">
    <source>
        <dbReference type="SAM" id="Phobius"/>
    </source>
</evidence>
<feature type="compositionally biased region" description="Basic and acidic residues" evidence="7">
    <location>
        <begin position="641"/>
        <end position="655"/>
    </location>
</feature>
<dbReference type="EMBL" id="JBAMIC010000003">
    <property type="protein sequence ID" value="KAK7110180.1"/>
    <property type="molecule type" value="Genomic_DNA"/>
</dbReference>
<protein>
    <recommendedName>
        <fullName evidence="9">Major facilitator superfamily (MFS) profile domain-containing protein</fullName>
    </recommendedName>
</protein>
<proteinExistence type="predicted"/>
<dbReference type="FunFam" id="1.20.1250.20:FF:000003">
    <property type="entry name" value="Solute carrier family 17 member 3"/>
    <property type="match status" value="1"/>
</dbReference>
<evidence type="ECO:0000259" key="9">
    <source>
        <dbReference type="PROSITE" id="PS50850"/>
    </source>
</evidence>
<dbReference type="PROSITE" id="PS50850">
    <property type="entry name" value="MFS"/>
    <property type="match status" value="1"/>
</dbReference>
<dbReference type="InterPro" id="IPR011701">
    <property type="entry name" value="MFS"/>
</dbReference>
<organism evidence="10 11">
    <name type="scientific">Littorina saxatilis</name>
    <dbReference type="NCBI Taxonomy" id="31220"/>
    <lineage>
        <taxon>Eukaryota</taxon>
        <taxon>Metazoa</taxon>
        <taxon>Spiralia</taxon>
        <taxon>Lophotrochozoa</taxon>
        <taxon>Mollusca</taxon>
        <taxon>Gastropoda</taxon>
        <taxon>Caenogastropoda</taxon>
        <taxon>Littorinimorpha</taxon>
        <taxon>Littorinoidea</taxon>
        <taxon>Littorinidae</taxon>
        <taxon>Littorina</taxon>
    </lineage>
</organism>
<dbReference type="PANTHER" id="PTHR11662">
    <property type="entry name" value="SOLUTE CARRIER FAMILY 17"/>
    <property type="match status" value="1"/>
</dbReference>
<evidence type="ECO:0000313" key="10">
    <source>
        <dbReference type="EMBL" id="KAK7110180.1"/>
    </source>
</evidence>
<keyword evidence="6 8" id="KW-0472">Membrane</keyword>
<feature type="transmembrane region" description="Helical" evidence="8">
    <location>
        <begin position="257"/>
        <end position="277"/>
    </location>
</feature>
<feature type="region of interest" description="Disordered" evidence="7">
    <location>
        <begin position="580"/>
        <end position="691"/>
    </location>
</feature>
<feature type="transmembrane region" description="Helical" evidence="8">
    <location>
        <begin position="383"/>
        <end position="401"/>
    </location>
</feature>
<dbReference type="PANTHER" id="PTHR11662:SF399">
    <property type="entry name" value="FI19708P1-RELATED"/>
    <property type="match status" value="1"/>
</dbReference>
<keyword evidence="4" id="KW-0769">Symport</keyword>
<evidence type="ECO:0000256" key="2">
    <source>
        <dbReference type="ARBA" id="ARBA00022448"/>
    </source>
</evidence>
<feature type="domain" description="Major facilitator superfamily (MFS) profile" evidence="9">
    <location>
        <begin position="84"/>
        <end position="576"/>
    </location>
</feature>
<accession>A0AAN9GKM6</accession>
<evidence type="ECO:0000256" key="1">
    <source>
        <dbReference type="ARBA" id="ARBA00004141"/>
    </source>
</evidence>
<dbReference type="Pfam" id="PF07690">
    <property type="entry name" value="MFS_1"/>
    <property type="match status" value="1"/>
</dbReference>
<dbReference type="GO" id="GO:0015293">
    <property type="term" value="F:symporter activity"/>
    <property type="evidence" value="ECO:0007669"/>
    <property type="project" value="UniProtKB-KW"/>
</dbReference>
<evidence type="ECO:0000313" key="11">
    <source>
        <dbReference type="Proteomes" id="UP001374579"/>
    </source>
</evidence>
<sequence length="691" mass="74527">MLTMSSSTKSNRPWFHRLLLRCGDIELNPGPTKSAAVVSGIGEGDVIQALPMSRSRVSLASIKSSIRKRREKVYIEPTPLWNSCRLLLAIMGFLGFLNVYAMRVNLSVAMVCMINHTATNAATTTVVVNNSSFGYSADGNLSYMLSGNFSGEDVAGSTEDFVGDAVNLETGRCGIQSGNTSVSSEDGEFTWSKDIQGLLLGSFFWGYMTTQIAGGWLSARFGGKRVYGFFMFGCSICTLFMPLAARVDYRFLLALRFLAGVGQGVTFPAMNVLWANWAPPLESSKLGSFSYSGSQLGNVMTFPIAGLLCEYLGWPSIFYFLGCLGLLWFVAWWFLVFDSPAEHPRITRQERGYIHTSLQGKMTTSRQAHSHVPVCTIMTSRPVWGIILTHTCSNFGTYTFLTNIPTYMKEVLHFDIKQNGLLSALPYIGFWLSIVVSGQLADLARSRGLVTTTQARKIGNSIGMLFPGIFVAAVGYMTCEQSTTAVILLTLGVAMSGFQYGSGWMVNPVDIAPKYAGVIFGISNTFATVPGFVAPIVIGIITKNQTQAEWQTVFFIATTIYAVGALAYILLGSGELQPWARQEEDPEGTGNPNGGSDALDLEENPLLDGDSSGTKPGKSVVTFSDLQKANDNTEDNDDFEDKGKGSEPIPVKDGEAGSGGGGEESGGVGEGGGRAGGGRKRTEPSEDVQFY</sequence>
<dbReference type="SUPFAM" id="SSF103473">
    <property type="entry name" value="MFS general substrate transporter"/>
    <property type="match status" value="1"/>
</dbReference>
<evidence type="ECO:0000256" key="5">
    <source>
        <dbReference type="ARBA" id="ARBA00022989"/>
    </source>
</evidence>
<feature type="transmembrane region" description="Helical" evidence="8">
    <location>
        <begin position="553"/>
        <end position="571"/>
    </location>
</feature>
<keyword evidence="2" id="KW-0813">Transport</keyword>
<dbReference type="Proteomes" id="UP001374579">
    <property type="component" value="Unassembled WGS sequence"/>
</dbReference>